<evidence type="ECO:0000256" key="1">
    <source>
        <dbReference type="ARBA" id="ARBA00003257"/>
    </source>
</evidence>
<feature type="transmembrane region" description="Helical" evidence="17">
    <location>
        <begin position="246"/>
        <end position="266"/>
    </location>
</feature>
<feature type="transmembrane region" description="Helical" evidence="17">
    <location>
        <begin position="378"/>
        <end position="399"/>
    </location>
</feature>
<feature type="transmembrane region" description="Helical" evidence="17">
    <location>
        <begin position="20"/>
        <end position="37"/>
    </location>
</feature>
<keyword evidence="8 17" id="KW-0812">Transmembrane</keyword>
<sequence>MMKYVFMIFMLFIMMKWNKLVMFYYNMCFILSIMMLFNYSFKNNLNMNLSMFMSMDYYSYLLIILNFWVMGLMFMGLMSIEETLKKMMFLMMMIILMMFFLMSNIMLFYLFFEMSMIPTFMLIIYWGYNLERMSAAYYMLMYMLFISLPFLIYMMNLYIKLGSLSFYIILTMKMKELSLWSFLTIMGMFYIKMPIFFFHIWLPKAHVEAPVYGSMILAAILLKLGSYGLLRFLMFFLKSSLKFNNLIISIGIIGSLLVSFICLVQIDMKSMVAYSSVVHMNLMLCGLMSMYKLGFISSYIIMISHGLCSSGLFYMVNLFYYRTSSRLLMMNKGLINLMSSFTLWWFMLCSSNFSFPLSFGFIGEIYILGVLISWSSILMMYLIVISFFSSAYSLYLFSYVQHGEILNLNHYNSGNFKEMLILIMHMFPLMMMLVNMIMF</sequence>
<dbReference type="EC" id="7.1.1.2" evidence="4 17"/>
<dbReference type="InterPro" id="IPR003918">
    <property type="entry name" value="NADH_UbQ_OxRdtase"/>
</dbReference>
<comment type="subcellular location">
    <subcellularLocation>
        <location evidence="2 17">Mitochondrion membrane</location>
        <topology evidence="2 17">Multi-pass membrane protein</topology>
    </subcellularLocation>
</comment>
<keyword evidence="11 17" id="KW-1133">Transmembrane helix</keyword>
<keyword evidence="14 17" id="KW-0496">Mitochondrion</keyword>
<keyword evidence="10 17" id="KW-0249">Electron transport</keyword>
<accession>A0A411HSF8</accession>
<dbReference type="InterPro" id="IPR001750">
    <property type="entry name" value="ND/Mrp_TM"/>
</dbReference>
<feature type="domain" description="NADH:quinone oxidoreductase/Mrp antiporter transmembrane" evidence="18">
    <location>
        <begin position="104"/>
        <end position="388"/>
    </location>
</feature>
<evidence type="ECO:0000256" key="5">
    <source>
        <dbReference type="ARBA" id="ARBA00021006"/>
    </source>
</evidence>
<dbReference type="GO" id="GO:0008137">
    <property type="term" value="F:NADH dehydrogenase (ubiquinone) activity"/>
    <property type="evidence" value="ECO:0007669"/>
    <property type="project" value="UniProtKB-UniRule"/>
</dbReference>
<comment type="function">
    <text evidence="17">Core subunit of the mitochondrial membrane respiratory chain NADH dehydrogenase (Complex I) which catalyzes electron transfer from NADH through the respiratory chain, using ubiquinone as an electron acceptor. Essential for the catalytic activity and assembly of complex I.</text>
</comment>
<dbReference type="GO" id="GO:0048039">
    <property type="term" value="F:ubiquinone binding"/>
    <property type="evidence" value="ECO:0007669"/>
    <property type="project" value="TreeGrafter"/>
</dbReference>
<protein>
    <recommendedName>
        <fullName evidence="5 17">NADH-ubiquinone oxidoreductase chain 4</fullName>
        <ecNumber evidence="4 17">7.1.1.2</ecNumber>
    </recommendedName>
</protein>
<evidence type="ECO:0000256" key="10">
    <source>
        <dbReference type="ARBA" id="ARBA00022982"/>
    </source>
</evidence>
<keyword evidence="6 17" id="KW-0813">Transport</keyword>
<keyword evidence="12 17" id="KW-0520">NAD</keyword>
<evidence type="ECO:0000256" key="16">
    <source>
        <dbReference type="ARBA" id="ARBA00049551"/>
    </source>
</evidence>
<dbReference type="PANTHER" id="PTHR43507">
    <property type="entry name" value="NADH-UBIQUINONE OXIDOREDUCTASE CHAIN 4"/>
    <property type="match status" value="1"/>
</dbReference>
<keyword evidence="9" id="KW-1278">Translocase</keyword>
<dbReference type="InterPro" id="IPR000260">
    <property type="entry name" value="NADH4_N"/>
</dbReference>
<feature type="transmembrane region" description="Helical" evidence="17">
    <location>
        <begin position="298"/>
        <end position="321"/>
    </location>
</feature>
<dbReference type="PANTHER" id="PTHR43507:SF20">
    <property type="entry name" value="NADH-UBIQUINONE OXIDOREDUCTASE CHAIN 4"/>
    <property type="match status" value="1"/>
</dbReference>
<dbReference type="GO" id="GO:0015990">
    <property type="term" value="P:electron transport coupled proton transport"/>
    <property type="evidence" value="ECO:0007669"/>
    <property type="project" value="TreeGrafter"/>
</dbReference>
<dbReference type="AlphaFoldDB" id="A0A411HSF8"/>
<comment type="similarity">
    <text evidence="3 17">Belongs to the complex I subunit 4 family.</text>
</comment>
<comment type="function">
    <text evidence="1">Core subunit of the mitochondrial membrane respiratory chain NADH dehydrogenase (Complex I) that is believed to belong to the minimal assembly required for catalysis. Complex I functions in the transfer of electrons from NADH to the respiratory chain. The immediate electron acceptor for the enzyme is believed to be ubiquinone.</text>
</comment>
<evidence type="ECO:0000256" key="9">
    <source>
        <dbReference type="ARBA" id="ARBA00022967"/>
    </source>
</evidence>
<dbReference type="PRINTS" id="PR01437">
    <property type="entry name" value="NUOXDRDTASE4"/>
</dbReference>
<evidence type="ECO:0000256" key="3">
    <source>
        <dbReference type="ARBA" id="ARBA00009025"/>
    </source>
</evidence>
<feature type="transmembrane region" description="Helical" evidence="17">
    <location>
        <begin position="135"/>
        <end position="159"/>
    </location>
</feature>
<dbReference type="EMBL" id="MK138572">
    <property type="protein sequence ID" value="QBB73601.1"/>
    <property type="molecule type" value="Genomic_DNA"/>
</dbReference>
<feature type="transmembrane region" description="Helical" evidence="17">
    <location>
        <begin position="57"/>
        <end position="77"/>
    </location>
</feature>
<evidence type="ECO:0000256" key="7">
    <source>
        <dbReference type="ARBA" id="ARBA00022660"/>
    </source>
</evidence>
<dbReference type="Pfam" id="PF01059">
    <property type="entry name" value="Oxidored_q5_N"/>
    <property type="match status" value="1"/>
</dbReference>
<feature type="transmembrane region" description="Helical" evidence="17">
    <location>
        <begin position="179"/>
        <end position="202"/>
    </location>
</feature>
<feature type="transmembrane region" description="Helical" evidence="17">
    <location>
        <begin position="419"/>
        <end position="438"/>
    </location>
</feature>
<evidence type="ECO:0000256" key="11">
    <source>
        <dbReference type="ARBA" id="ARBA00022989"/>
    </source>
</evidence>
<organism evidence="20">
    <name type="scientific">Cryptopone sauteri</name>
    <dbReference type="NCBI Taxonomy" id="255801"/>
    <lineage>
        <taxon>Eukaryota</taxon>
        <taxon>Metazoa</taxon>
        <taxon>Ecdysozoa</taxon>
        <taxon>Arthropoda</taxon>
        <taxon>Hexapoda</taxon>
        <taxon>Insecta</taxon>
        <taxon>Pterygota</taxon>
        <taxon>Neoptera</taxon>
        <taxon>Endopterygota</taxon>
        <taxon>Hymenoptera</taxon>
        <taxon>Apocrita</taxon>
        <taxon>Aculeata</taxon>
        <taxon>Formicoidea</taxon>
        <taxon>Formicidae</taxon>
        <taxon>Ponerinae</taxon>
        <taxon>Ponerini</taxon>
        <taxon>Cryptopone</taxon>
    </lineage>
</organism>
<keyword evidence="13 17" id="KW-0830">Ubiquinone</keyword>
<evidence type="ECO:0000256" key="12">
    <source>
        <dbReference type="ARBA" id="ARBA00023027"/>
    </source>
</evidence>
<evidence type="ECO:0000256" key="13">
    <source>
        <dbReference type="ARBA" id="ARBA00023075"/>
    </source>
</evidence>
<reference evidence="20" key="1">
    <citation type="submission" date="2018-11" db="EMBL/GenBank/DDBJ databases">
        <title>Complete mitochondrial genome sequence of Cryptopone sauteri.</title>
        <authorList>
            <person name="Park J."/>
            <person name="Kwon W."/>
            <person name="Park J."/>
        </authorList>
    </citation>
    <scope>NUCLEOTIDE SEQUENCE</scope>
</reference>
<evidence type="ECO:0000256" key="8">
    <source>
        <dbReference type="ARBA" id="ARBA00022692"/>
    </source>
</evidence>
<evidence type="ECO:0000256" key="6">
    <source>
        <dbReference type="ARBA" id="ARBA00022448"/>
    </source>
</evidence>
<gene>
    <name evidence="20" type="primary">nad4</name>
</gene>
<geneLocation type="mitochondrion" evidence="20"/>
<feature type="transmembrane region" description="Helical" evidence="17">
    <location>
        <begin position="341"/>
        <end position="366"/>
    </location>
</feature>
<evidence type="ECO:0000313" key="20">
    <source>
        <dbReference type="EMBL" id="QBB73601.1"/>
    </source>
</evidence>
<evidence type="ECO:0000256" key="4">
    <source>
        <dbReference type="ARBA" id="ARBA00012944"/>
    </source>
</evidence>
<keyword evidence="7 17" id="KW-0679">Respiratory chain</keyword>
<dbReference type="Pfam" id="PF00361">
    <property type="entry name" value="Proton_antipo_M"/>
    <property type="match status" value="1"/>
</dbReference>
<dbReference type="GO" id="GO:0042773">
    <property type="term" value="P:ATP synthesis coupled electron transport"/>
    <property type="evidence" value="ECO:0007669"/>
    <property type="project" value="InterPro"/>
</dbReference>
<evidence type="ECO:0000256" key="2">
    <source>
        <dbReference type="ARBA" id="ARBA00004225"/>
    </source>
</evidence>
<keyword evidence="15 17" id="KW-0472">Membrane</keyword>
<evidence type="ECO:0000259" key="19">
    <source>
        <dbReference type="Pfam" id="PF01059"/>
    </source>
</evidence>
<feature type="transmembrane region" description="Helical" evidence="17">
    <location>
        <begin position="89"/>
        <end position="112"/>
    </location>
</feature>
<evidence type="ECO:0000256" key="17">
    <source>
        <dbReference type="RuleBase" id="RU003297"/>
    </source>
</evidence>
<feature type="transmembrane region" description="Helical" evidence="17">
    <location>
        <begin position="214"/>
        <end position="234"/>
    </location>
</feature>
<comment type="catalytic activity">
    <reaction evidence="16 17">
        <text>a ubiquinone + NADH + 5 H(+)(in) = a ubiquinol + NAD(+) + 4 H(+)(out)</text>
        <dbReference type="Rhea" id="RHEA:29091"/>
        <dbReference type="Rhea" id="RHEA-COMP:9565"/>
        <dbReference type="Rhea" id="RHEA-COMP:9566"/>
        <dbReference type="ChEBI" id="CHEBI:15378"/>
        <dbReference type="ChEBI" id="CHEBI:16389"/>
        <dbReference type="ChEBI" id="CHEBI:17976"/>
        <dbReference type="ChEBI" id="CHEBI:57540"/>
        <dbReference type="ChEBI" id="CHEBI:57945"/>
        <dbReference type="EC" id="7.1.1.2"/>
    </reaction>
</comment>
<name>A0A411HSF8_9HYME</name>
<feature type="domain" description="NADH:ubiquinone oxidoreductase chain 4 N-terminal" evidence="19">
    <location>
        <begin position="1"/>
        <end position="102"/>
    </location>
</feature>
<dbReference type="GO" id="GO:0031966">
    <property type="term" value="C:mitochondrial membrane"/>
    <property type="evidence" value="ECO:0007669"/>
    <property type="project" value="UniProtKB-SubCell"/>
</dbReference>
<evidence type="ECO:0000256" key="14">
    <source>
        <dbReference type="ARBA" id="ARBA00023128"/>
    </source>
</evidence>
<proteinExistence type="inferred from homology"/>
<evidence type="ECO:0000256" key="15">
    <source>
        <dbReference type="ARBA" id="ARBA00023136"/>
    </source>
</evidence>
<dbReference type="GO" id="GO:0003954">
    <property type="term" value="F:NADH dehydrogenase activity"/>
    <property type="evidence" value="ECO:0007669"/>
    <property type="project" value="TreeGrafter"/>
</dbReference>
<evidence type="ECO:0000259" key="18">
    <source>
        <dbReference type="Pfam" id="PF00361"/>
    </source>
</evidence>